<proteinExistence type="predicted"/>
<dbReference type="RefSeq" id="WP_257532510.1">
    <property type="nucleotide sequence ID" value="NZ_JANKAS010000013.1"/>
</dbReference>
<dbReference type="SUPFAM" id="SSF53623">
    <property type="entry name" value="MurD-like peptide ligases, catalytic domain"/>
    <property type="match status" value="1"/>
</dbReference>
<sequence length="388" mass="44571">MEKFSHWIHQPAIIGITGSNGKTTIVKMVEAIFRENAKKMMVIDGLDVKGSEEILNKIDRERSQWITIELCPQSLKQGNFKEIEFDTAIFTNLSTDTVEDKTDFLSMKENLFDPLEKNKRAIINVDDPKGLEMIQGKGDIYAITYGLKSKSTATASSIDVGENIRFNYCLQRTLDSYNQNIIEVQEFPIEINLIGYHNIYNALAAITLALIYEIPVEVIQEALKKFYPVPRRLEYSSLPPYYVVDDYAQNINSLETAFQSIQSLDYHDVFVVMSIGGNKEKSINKKKAETISNWVSSLKIKGLYLTDCKDMENKRETKSTGQKTFLKTLKKDQIPFIYKPCLTESIKEILTKTEEKDLIMLLGTQEMDKGKEIIRANIQKRQQSHYYF</sequence>
<dbReference type="GO" id="GO:0005524">
    <property type="term" value="F:ATP binding"/>
    <property type="evidence" value="ECO:0007669"/>
    <property type="project" value="InterPro"/>
</dbReference>
<dbReference type="SUPFAM" id="SSF53244">
    <property type="entry name" value="MurD-like peptide ligases, peptide-binding domain"/>
    <property type="match status" value="1"/>
</dbReference>
<dbReference type="InterPro" id="IPR036565">
    <property type="entry name" value="Mur-like_cat_sf"/>
</dbReference>
<evidence type="ECO:0000313" key="4">
    <source>
        <dbReference type="EMBL" id="MCR1899797.1"/>
    </source>
</evidence>
<evidence type="ECO:0000259" key="3">
    <source>
        <dbReference type="Pfam" id="PF08245"/>
    </source>
</evidence>
<reference evidence="4" key="1">
    <citation type="submission" date="2022-07" db="EMBL/GenBank/DDBJ databases">
        <title>Enhanced cultured diversity of the mouse gut microbiota enables custom-made synthetic communities.</title>
        <authorList>
            <person name="Afrizal A."/>
        </authorList>
    </citation>
    <scope>NUCLEOTIDE SEQUENCE</scope>
    <source>
        <strain evidence="4">DSM 28593</strain>
    </source>
</reference>
<dbReference type="Pfam" id="PF08245">
    <property type="entry name" value="Mur_ligase_M"/>
    <property type="match status" value="1"/>
</dbReference>
<evidence type="ECO:0000313" key="5">
    <source>
        <dbReference type="Proteomes" id="UP001205748"/>
    </source>
</evidence>
<dbReference type="Pfam" id="PF02875">
    <property type="entry name" value="Mur_ligase_C"/>
    <property type="match status" value="1"/>
</dbReference>
<dbReference type="EMBL" id="JANKAS010000013">
    <property type="protein sequence ID" value="MCR1899797.1"/>
    <property type="molecule type" value="Genomic_DNA"/>
</dbReference>
<feature type="domain" description="Mur ligase C-terminal" evidence="2">
    <location>
        <begin position="231"/>
        <end position="363"/>
    </location>
</feature>
<dbReference type="Gene3D" id="3.40.1190.10">
    <property type="entry name" value="Mur-like, catalytic domain"/>
    <property type="match status" value="1"/>
</dbReference>
<evidence type="ECO:0000259" key="2">
    <source>
        <dbReference type="Pfam" id="PF02875"/>
    </source>
</evidence>
<dbReference type="Proteomes" id="UP001205748">
    <property type="component" value="Unassembled WGS sequence"/>
</dbReference>
<accession>A0AAE3HHR5</accession>
<comment type="pathway">
    <text evidence="1">Cell wall biogenesis; peptidoglycan biosynthesis.</text>
</comment>
<comment type="caution">
    <text evidence="4">The sequence shown here is derived from an EMBL/GenBank/DDBJ whole genome shotgun (WGS) entry which is preliminary data.</text>
</comment>
<dbReference type="InterPro" id="IPR013221">
    <property type="entry name" value="Mur_ligase_cen"/>
</dbReference>
<dbReference type="InterPro" id="IPR004101">
    <property type="entry name" value="Mur_ligase_C"/>
</dbReference>
<dbReference type="AlphaFoldDB" id="A0AAE3HHR5"/>
<dbReference type="Gene3D" id="3.90.190.20">
    <property type="entry name" value="Mur ligase, C-terminal domain"/>
    <property type="match status" value="1"/>
</dbReference>
<evidence type="ECO:0000256" key="1">
    <source>
        <dbReference type="ARBA" id="ARBA00004752"/>
    </source>
</evidence>
<protein>
    <submittedName>
        <fullName evidence="4">Mur ligase family protein</fullName>
    </submittedName>
</protein>
<dbReference type="InterPro" id="IPR036615">
    <property type="entry name" value="Mur_ligase_C_dom_sf"/>
</dbReference>
<dbReference type="GO" id="GO:0016881">
    <property type="term" value="F:acid-amino acid ligase activity"/>
    <property type="evidence" value="ECO:0007669"/>
    <property type="project" value="InterPro"/>
</dbReference>
<organism evidence="4 5">
    <name type="scientific">Irregularibacter muris</name>
    <dbReference type="NCBI Taxonomy" id="1796619"/>
    <lineage>
        <taxon>Bacteria</taxon>
        <taxon>Bacillati</taxon>
        <taxon>Bacillota</taxon>
        <taxon>Clostridia</taxon>
        <taxon>Eubacteriales</taxon>
        <taxon>Eubacteriaceae</taxon>
        <taxon>Irregularibacter</taxon>
    </lineage>
</organism>
<keyword evidence="5" id="KW-1185">Reference proteome</keyword>
<gene>
    <name evidence="4" type="ORF">NSA47_12520</name>
</gene>
<feature type="domain" description="Mur ligase central" evidence="3">
    <location>
        <begin position="16"/>
        <end position="209"/>
    </location>
</feature>
<name>A0AAE3HHR5_9FIRM</name>
<dbReference type="PANTHER" id="PTHR23135">
    <property type="entry name" value="MUR LIGASE FAMILY MEMBER"/>
    <property type="match status" value="1"/>
</dbReference>
<keyword evidence="4" id="KW-0436">Ligase</keyword>
<dbReference type="PANTHER" id="PTHR23135:SF4">
    <property type="entry name" value="UDP-N-ACETYLMURAMOYL-L-ALANYL-D-GLUTAMATE--2,6-DIAMINOPIMELATE LIGASE MURE HOMOLOG, CHLOROPLASTIC"/>
    <property type="match status" value="1"/>
</dbReference>